<proteinExistence type="predicted"/>
<accession>A0A9I9EK90</accession>
<protein>
    <submittedName>
        <fullName evidence="1">Uncharacterized protein</fullName>
    </submittedName>
</protein>
<evidence type="ECO:0000313" key="1">
    <source>
        <dbReference type="EnsemblPlants" id="MELO3C035016.2.1"/>
    </source>
</evidence>
<dbReference type="Gramene" id="MELO3C035016.2.1">
    <property type="protein sequence ID" value="MELO3C035016.2.1"/>
    <property type="gene ID" value="MELO3C035016.2"/>
</dbReference>
<organism evidence="1">
    <name type="scientific">Cucumis melo</name>
    <name type="common">Muskmelon</name>
    <dbReference type="NCBI Taxonomy" id="3656"/>
    <lineage>
        <taxon>Eukaryota</taxon>
        <taxon>Viridiplantae</taxon>
        <taxon>Streptophyta</taxon>
        <taxon>Embryophyta</taxon>
        <taxon>Tracheophyta</taxon>
        <taxon>Spermatophyta</taxon>
        <taxon>Magnoliopsida</taxon>
        <taxon>eudicotyledons</taxon>
        <taxon>Gunneridae</taxon>
        <taxon>Pentapetalae</taxon>
        <taxon>rosids</taxon>
        <taxon>fabids</taxon>
        <taxon>Cucurbitales</taxon>
        <taxon>Cucurbitaceae</taxon>
        <taxon>Benincaseae</taxon>
        <taxon>Cucumis</taxon>
    </lineage>
</organism>
<dbReference type="AlphaFoldDB" id="A0A9I9EK90"/>
<sequence length="175" mass="19911">MKRRTLCRRKKKVNGKKEKIVKAVEDAIQFAYESPFQQEAILLILKASELSLMENIDDKLIDSMKKKRFWMAAASTLQISSIISNLTALRRSTQARRPLPPLLQACTNRKLTLKSTMTIRVGHEKLKLNPICLAATSTQGMCVSNLESSSKDKGVLSWLFIYYAHDPKSCPQWHC</sequence>
<dbReference type="EnsemblPlants" id="MELO3C035016.2.1">
    <property type="protein sequence ID" value="MELO3C035016.2.1"/>
    <property type="gene ID" value="MELO3C035016.2"/>
</dbReference>
<reference evidence="1" key="1">
    <citation type="submission" date="2023-03" db="UniProtKB">
        <authorList>
            <consortium name="EnsemblPlants"/>
        </authorList>
    </citation>
    <scope>IDENTIFICATION</scope>
</reference>
<name>A0A9I9EK90_CUCME</name>